<feature type="region of interest" description="Disordered" evidence="1">
    <location>
        <begin position="240"/>
        <end position="303"/>
    </location>
</feature>
<gene>
    <name evidence="2" type="ORF">PG999_005183</name>
</gene>
<evidence type="ECO:0000313" key="3">
    <source>
        <dbReference type="Proteomes" id="UP001392437"/>
    </source>
</evidence>
<reference evidence="2 3" key="1">
    <citation type="submission" date="2023-01" db="EMBL/GenBank/DDBJ databases">
        <title>Analysis of 21 Apiospora genomes using comparative genomics revels a genus with tremendous synthesis potential of carbohydrate active enzymes and secondary metabolites.</title>
        <authorList>
            <person name="Sorensen T."/>
        </authorList>
    </citation>
    <scope>NUCLEOTIDE SEQUENCE [LARGE SCALE GENOMIC DNA]</scope>
    <source>
        <strain evidence="2 3">CBS 117206</strain>
    </source>
</reference>
<dbReference type="EMBL" id="JAQQWP010000004">
    <property type="protein sequence ID" value="KAK8121063.1"/>
    <property type="molecule type" value="Genomic_DNA"/>
</dbReference>
<feature type="compositionally biased region" description="Acidic residues" evidence="1">
    <location>
        <begin position="264"/>
        <end position="277"/>
    </location>
</feature>
<comment type="caution">
    <text evidence="2">The sequence shown here is derived from an EMBL/GenBank/DDBJ whole genome shotgun (WGS) entry which is preliminary data.</text>
</comment>
<name>A0AAW0R1F6_9PEZI</name>
<dbReference type="Proteomes" id="UP001392437">
    <property type="component" value="Unassembled WGS sequence"/>
</dbReference>
<sequence>MPTPSFFAFDNQYLDPDSSGRQVTDMPFQRQGDPCIGSDPRHAAVHRSDLSGEEQQDDSAASVEEPLTDARGKRSMSLYHDSGPSKRPRYGPATPQERSVRSSQVADVGSVDQEQQLSGMRPLNVLSAYEDLHVPEFQFKTTATGLFTPTSTMHHEYKSQRIDPGARCQRSTYGNNPGSNRHGSPVSDSNDDYPIDPENENDMLQLLNRVETCIETQMPPSSVLNRWDRDSRSADVYDQNLQHSPLQPPVGVNNQTDQDHGATEEDSFLDEDVDWDAVYDISSSIPKDPSPIGSQQREEPCDNPEDIVTACKQQSLCTRDESASRPLDSSVRPQFHEVAYDRSVLPGVSPETALRTCFCNEDLLIQAAYYYSHSQEVVFALYAKVKYSKRESLVKKQYFLLVDLYEDQKPHLLGALSGWRPGDSRDLQGQALLEADSGMMCRCMCKAKRSWKNTTGWILDILDISVADLEQIRHAEMVLAGDSNEH</sequence>
<evidence type="ECO:0000313" key="2">
    <source>
        <dbReference type="EMBL" id="KAK8121063.1"/>
    </source>
</evidence>
<feature type="region of interest" description="Disordered" evidence="1">
    <location>
        <begin position="1"/>
        <end position="116"/>
    </location>
</feature>
<accession>A0AAW0R1F6</accession>
<organism evidence="2 3">
    <name type="scientific">Apiospora kogelbergensis</name>
    <dbReference type="NCBI Taxonomy" id="1337665"/>
    <lineage>
        <taxon>Eukaryota</taxon>
        <taxon>Fungi</taxon>
        <taxon>Dikarya</taxon>
        <taxon>Ascomycota</taxon>
        <taxon>Pezizomycotina</taxon>
        <taxon>Sordariomycetes</taxon>
        <taxon>Xylariomycetidae</taxon>
        <taxon>Amphisphaeriales</taxon>
        <taxon>Apiosporaceae</taxon>
        <taxon>Apiospora</taxon>
    </lineage>
</organism>
<dbReference type="AlphaFoldDB" id="A0AAW0R1F6"/>
<feature type="compositionally biased region" description="Acidic residues" evidence="1">
    <location>
        <begin position="189"/>
        <end position="199"/>
    </location>
</feature>
<feature type="compositionally biased region" description="Low complexity" evidence="1">
    <location>
        <begin position="281"/>
        <end position="294"/>
    </location>
</feature>
<protein>
    <submittedName>
        <fullName evidence="2">Uncharacterized protein</fullName>
    </submittedName>
</protein>
<feature type="region of interest" description="Disordered" evidence="1">
    <location>
        <begin position="154"/>
        <end position="199"/>
    </location>
</feature>
<proteinExistence type="predicted"/>
<evidence type="ECO:0000256" key="1">
    <source>
        <dbReference type="SAM" id="MobiDB-lite"/>
    </source>
</evidence>
<feature type="compositionally biased region" description="Basic and acidic residues" evidence="1">
    <location>
        <begin position="39"/>
        <end position="50"/>
    </location>
</feature>
<feature type="compositionally biased region" description="Polar residues" evidence="1">
    <location>
        <begin position="169"/>
        <end position="188"/>
    </location>
</feature>
<keyword evidence="3" id="KW-1185">Reference proteome</keyword>